<accession>A0ACB8V1G8</accession>
<gene>
    <name evidence="1" type="ORF">LOY88_002759</name>
</gene>
<evidence type="ECO:0000313" key="1">
    <source>
        <dbReference type="EMBL" id="KAI2388168.1"/>
    </source>
</evidence>
<proteinExistence type="predicted"/>
<reference evidence="1" key="1">
    <citation type="journal article" date="2022" name="bioRxiv">
        <title>Population genetic analysis of Ophidiomyces ophidiicola, the causative agent of snake fungal disease, indicates recent introductions to the USA.</title>
        <authorList>
            <person name="Ladner J.T."/>
            <person name="Palmer J.M."/>
            <person name="Ettinger C.L."/>
            <person name="Stajich J.E."/>
            <person name="Farrell T.M."/>
            <person name="Glorioso B.M."/>
            <person name="Lawson B."/>
            <person name="Price S.J."/>
            <person name="Stengle A.G."/>
            <person name="Grear D.A."/>
            <person name="Lorch J.M."/>
        </authorList>
    </citation>
    <scope>NUCLEOTIDE SEQUENCE</scope>
    <source>
        <strain evidence="1">NWHC 24266-5</strain>
    </source>
</reference>
<name>A0ACB8V1G8_9EURO</name>
<dbReference type="EMBL" id="JALBCA010000033">
    <property type="protein sequence ID" value="KAI2388168.1"/>
    <property type="molecule type" value="Genomic_DNA"/>
</dbReference>
<sequence length="217" mass="24901">MIFSPQCTRDPSTITALVSANQTEAAVQLYTYLISKPEYSTPESRQRLVRRLREALFKIVCTIGVARPLEVIFGLSQIERPEDRDLSFSRENWQSGPETYARGKAWLDRLYGNNINRIADVLGSHQDFLWLSYQISYGLYLSDHSIINDIETELVVLSSLVVQNMKNESHWHLRGIRRVGVAMEDVETIHQCIDLVAAFARVRVDRVPRVADIEHEV</sequence>
<comment type="caution">
    <text evidence="1">The sequence shown here is derived from an EMBL/GenBank/DDBJ whole genome shotgun (WGS) entry which is preliminary data.</text>
</comment>
<organism evidence="1">
    <name type="scientific">Ophidiomyces ophidiicola</name>
    <dbReference type="NCBI Taxonomy" id="1387563"/>
    <lineage>
        <taxon>Eukaryota</taxon>
        <taxon>Fungi</taxon>
        <taxon>Dikarya</taxon>
        <taxon>Ascomycota</taxon>
        <taxon>Pezizomycotina</taxon>
        <taxon>Eurotiomycetes</taxon>
        <taxon>Eurotiomycetidae</taxon>
        <taxon>Onygenales</taxon>
        <taxon>Onygenaceae</taxon>
        <taxon>Ophidiomyces</taxon>
    </lineage>
</organism>
<protein>
    <submittedName>
        <fullName evidence="1">Uncharacterized protein</fullName>
    </submittedName>
</protein>